<name>A0ACC0U5K7_9AGAM</name>
<sequence length="175" mass="19102">MPVDTQIKAFVALISVVVILLLNGLPPASETSTRKSLMGDVLAVHGRHVIGCVLKTGNMQPVCVPRLDRLERVTGLFSSAGWCRGLRIKLVGGRLWAQDLVEEGKEERGREGLASLRAWRCGNAIPEGSALIDRGANMKARQWHHQIASRSGNWTHRGADVGLLNDEGRTPRQPS</sequence>
<comment type="caution">
    <text evidence="1">The sequence shown here is derived from an EMBL/GenBank/DDBJ whole genome shotgun (WGS) entry which is preliminary data.</text>
</comment>
<proteinExistence type="predicted"/>
<protein>
    <submittedName>
        <fullName evidence="1">Uncharacterized protein</fullName>
    </submittedName>
</protein>
<gene>
    <name evidence="1" type="ORF">F5148DRAFT_1150411</name>
</gene>
<reference evidence="1" key="1">
    <citation type="submission" date="2021-03" db="EMBL/GenBank/DDBJ databases">
        <title>Evolutionary priming and transition to the ectomycorrhizal habit in an iconic lineage of mushroom-forming fungi: is preadaptation a requirement?</title>
        <authorList>
            <consortium name="DOE Joint Genome Institute"/>
            <person name="Looney B.P."/>
            <person name="Miyauchi S."/>
            <person name="Morin E."/>
            <person name="Drula E."/>
            <person name="Courty P.E."/>
            <person name="Chicoki N."/>
            <person name="Fauchery L."/>
            <person name="Kohler A."/>
            <person name="Kuo A."/>
            <person name="LaButti K."/>
            <person name="Pangilinan J."/>
            <person name="Lipzen A."/>
            <person name="Riley R."/>
            <person name="Andreopoulos W."/>
            <person name="He G."/>
            <person name="Johnson J."/>
            <person name="Barry K.W."/>
            <person name="Grigoriev I.V."/>
            <person name="Nagy L."/>
            <person name="Hibbett D."/>
            <person name="Henrissat B."/>
            <person name="Matheny P.B."/>
            <person name="Labbe J."/>
            <person name="Martin A.F."/>
        </authorList>
    </citation>
    <scope>NUCLEOTIDE SEQUENCE</scope>
    <source>
        <strain evidence="1">BPL698</strain>
    </source>
</reference>
<dbReference type="Proteomes" id="UP001207468">
    <property type="component" value="Unassembled WGS sequence"/>
</dbReference>
<keyword evidence="2" id="KW-1185">Reference proteome</keyword>
<dbReference type="EMBL" id="JAGFNK010000165">
    <property type="protein sequence ID" value="KAI9462677.1"/>
    <property type="molecule type" value="Genomic_DNA"/>
</dbReference>
<accession>A0ACC0U5K7</accession>
<evidence type="ECO:0000313" key="2">
    <source>
        <dbReference type="Proteomes" id="UP001207468"/>
    </source>
</evidence>
<organism evidence="1 2">
    <name type="scientific">Russula earlei</name>
    <dbReference type="NCBI Taxonomy" id="71964"/>
    <lineage>
        <taxon>Eukaryota</taxon>
        <taxon>Fungi</taxon>
        <taxon>Dikarya</taxon>
        <taxon>Basidiomycota</taxon>
        <taxon>Agaricomycotina</taxon>
        <taxon>Agaricomycetes</taxon>
        <taxon>Russulales</taxon>
        <taxon>Russulaceae</taxon>
        <taxon>Russula</taxon>
    </lineage>
</organism>
<evidence type="ECO:0000313" key="1">
    <source>
        <dbReference type="EMBL" id="KAI9462677.1"/>
    </source>
</evidence>